<dbReference type="AlphaFoldDB" id="A0AAV4JLW0"/>
<keyword evidence="3" id="KW-1185">Reference proteome</keyword>
<protein>
    <submittedName>
        <fullName evidence="2">Uncharacterized protein</fullName>
    </submittedName>
</protein>
<keyword evidence="1" id="KW-1133">Transmembrane helix</keyword>
<comment type="caution">
    <text evidence="2">The sequence shown here is derived from an EMBL/GenBank/DDBJ whole genome shotgun (WGS) entry which is preliminary data.</text>
</comment>
<proteinExistence type="predicted"/>
<evidence type="ECO:0000313" key="2">
    <source>
        <dbReference type="EMBL" id="GFS22888.1"/>
    </source>
</evidence>
<feature type="transmembrane region" description="Helical" evidence="1">
    <location>
        <begin position="45"/>
        <end position="66"/>
    </location>
</feature>
<name>A0AAV4JLW0_9GAST</name>
<accession>A0AAV4JLW0</accession>
<keyword evidence="1" id="KW-0472">Membrane</keyword>
<dbReference type="EMBL" id="BMAT01013914">
    <property type="protein sequence ID" value="GFS22888.1"/>
    <property type="molecule type" value="Genomic_DNA"/>
</dbReference>
<evidence type="ECO:0000313" key="3">
    <source>
        <dbReference type="Proteomes" id="UP000762676"/>
    </source>
</evidence>
<evidence type="ECO:0000256" key="1">
    <source>
        <dbReference type="SAM" id="Phobius"/>
    </source>
</evidence>
<dbReference type="Proteomes" id="UP000762676">
    <property type="component" value="Unassembled WGS sequence"/>
</dbReference>
<keyword evidence="1" id="KW-0812">Transmembrane</keyword>
<gene>
    <name evidence="2" type="ORF">ElyMa_006962900</name>
</gene>
<reference evidence="2 3" key="1">
    <citation type="journal article" date="2021" name="Elife">
        <title>Chloroplast acquisition without the gene transfer in kleptoplastic sea slugs, Plakobranchus ocellatus.</title>
        <authorList>
            <person name="Maeda T."/>
            <person name="Takahashi S."/>
            <person name="Yoshida T."/>
            <person name="Shimamura S."/>
            <person name="Takaki Y."/>
            <person name="Nagai Y."/>
            <person name="Toyoda A."/>
            <person name="Suzuki Y."/>
            <person name="Arimoto A."/>
            <person name="Ishii H."/>
            <person name="Satoh N."/>
            <person name="Nishiyama T."/>
            <person name="Hasebe M."/>
            <person name="Maruyama T."/>
            <person name="Minagawa J."/>
            <person name="Obokata J."/>
            <person name="Shigenobu S."/>
        </authorList>
    </citation>
    <scope>NUCLEOTIDE SEQUENCE [LARGE SCALE GENOMIC DNA]</scope>
</reference>
<organism evidence="2 3">
    <name type="scientific">Elysia marginata</name>
    <dbReference type="NCBI Taxonomy" id="1093978"/>
    <lineage>
        <taxon>Eukaryota</taxon>
        <taxon>Metazoa</taxon>
        <taxon>Spiralia</taxon>
        <taxon>Lophotrochozoa</taxon>
        <taxon>Mollusca</taxon>
        <taxon>Gastropoda</taxon>
        <taxon>Heterobranchia</taxon>
        <taxon>Euthyneura</taxon>
        <taxon>Panpulmonata</taxon>
        <taxon>Sacoglossa</taxon>
        <taxon>Placobranchoidea</taxon>
        <taxon>Plakobranchidae</taxon>
        <taxon>Elysia</taxon>
    </lineage>
</organism>
<sequence>MLLLFWCCRCLFYKRTLENKKRRVLVQPLTSQHKNSTAPKRALELILVVVVEVVVVVVVVVVVIVADIRF</sequence>